<sequence>MLKCPLLLCSSLLALSACQPSTTQQSRQQSSPPNQEAQSFYKQSVDVFPYQPVDLTAPYIDCPLTVQEPSEQYQTAAQSDYSTPGWEQRVAADWQFFGNNNDKGRLLVIDQRLTDDGMTYRYLANGNSQNERYEPWSSSKVMAITGAISQARQAGVGANSLAGEVPIADLITSIHTYFPFGMADGNSNAIASYFINVSGRDYLTGLFHDDWLKLSNPDIYLRGAYGSVLFDPDSDNWQDRATKQQASMPRLTDNQQDPGYLDYRCDTCGLTGNKPMTTLAQAEWLKRLANHMAEPSTRHPDLQEEDIRTLFYGTGHSDVTHQYGGMLMGISNLVADAIAKQIDAPGDNRTKLNQISSGKWRIFQKLGSGPSETRKRAEMVMLAHVCLPEYQGGRAFTLAAQASVDGYEEWQVSEAAIKLQALLDNGMARLLSPP</sequence>
<evidence type="ECO:0000313" key="2">
    <source>
        <dbReference type="EMBL" id="GGO74808.1"/>
    </source>
</evidence>
<keyword evidence="1" id="KW-0732">Signal</keyword>
<evidence type="ECO:0000313" key="3">
    <source>
        <dbReference type="Proteomes" id="UP000606935"/>
    </source>
</evidence>
<keyword evidence="3" id="KW-1185">Reference proteome</keyword>
<dbReference type="AlphaFoldDB" id="A0A918DM41"/>
<feature type="chain" id="PRO_5036863384" evidence="1">
    <location>
        <begin position="17"/>
        <end position="434"/>
    </location>
</feature>
<organism evidence="2 3">
    <name type="scientific">Bowmanella pacifica</name>
    <dbReference type="NCBI Taxonomy" id="502051"/>
    <lineage>
        <taxon>Bacteria</taxon>
        <taxon>Pseudomonadati</taxon>
        <taxon>Pseudomonadota</taxon>
        <taxon>Gammaproteobacteria</taxon>
        <taxon>Alteromonadales</taxon>
        <taxon>Alteromonadaceae</taxon>
        <taxon>Bowmanella</taxon>
    </lineage>
</organism>
<gene>
    <name evidence="2" type="ORF">GCM10010982_38510</name>
</gene>
<accession>A0A918DM41</accession>
<dbReference type="EMBL" id="BMLS01000009">
    <property type="protein sequence ID" value="GGO74808.1"/>
    <property type="molecule type" value="Genomic_DNA"/>
</dbReference>
<reference evidence="2" key="2">
    <citation type="submission" date="2020-09" db="EMBL/GenBank/DDBJ databases">
        <authorList>
            <person name="Sun Q."/>
            <person name="Zhou Y."/>
        </authorList>
    </citation>
    <scope>NUCLEOTIDE SEQUENCE</scope>
    <source>
        <strain evidence="2">CGMCC 1.7086</strain>
    </source>
</reference>
<reference evidence="2" key="1">
    <citation type="journal article" date="2014" name="Int. J. Syst. Evol. Microbiol.">
        <title>Complete genome sequence of Corynebacterium casei LMG S-19264T (=DSM 44701T), isolated from a smear-ripened cheese.</title>
        <authorList>
            <consortium name="US DOE Joint Genome Institute (JGI-PGF)"/>
            <person name="Walter F."/>
            <person name="Albersmeier A."/>
            <person name="Kalinowski J."/>
            <person name="Ruckert C."/>
        </authorList>
    </citation>
    <scope>NUCLEOTIDE SEQUENCE</scope>
    <source>
        <strain evidence="2">CGMCC 1.7086</strain>
    </source>
</reference>
<evidence type="ECO:0000256" key="1">
    <source>
        <dbReference type="SAM" id="SignalP"/>
    </source>
</evidence>
<feature type="signal peptide" evidence="1">
    <location>
        <begin position="1"/>
        <end position="16"/>
    </location>
</feature>
<proteinExistence type="predicted"/>
<comment type="caution">
    <text evidence="2">The sequence shown here is derived from an EMBL/GenBank/DDBJ whole genome shotgun (WGS) entry which is preliminary data.</text>
</comment>
<protein>
    <submittedName>
        <fullName evidence="2">Uncharacterized protein</fullName>
    </submittedName>
</protein>
<name>A0A918DM41_9ALTE</name>
<dbReference type="Proteomes" id="UP000606935">
    <property type="component" value="Unassembled WGS sequence"/>
</dbReference>
<dbReference type="RefSeq" id="WP_188699220.1">
    <property type="nucleotide sequence ID" value="NZ_BMLS01000009.1"/>
</dbReference>
<dbReference type="PROSITE" id="PS51257">
    <property type="entry name" value="PROKAR_LIPOPROTEIN"/>
    <property type="match status" value="1"/>
</dbReference>